<keyword evidence="2" id="KW-1185">Reference proteome</keyword>
<name>A0A8X6P8U6_NEPPI</name>
<gene>
    <name evidence="1" type="ORF">NPIL_204341</name>
</gene>
<sequence>MDVLAKVLKGKQKYDEDYKTKMTFKLVETVRKIKRPEITAAIMFKGHSFTIASPFFRCERSLIENAEDLRFFFEGENSRTREVLLGNRQVHQKPQQLCPILIKRKGQILHDNARPYVSQITAQKLNILEYETLHAPG</sequence>
<proteinExistence type="predicted"/>
<dbReference type="Proteomes" id="UP000887013">
    <property type="component" value="Unassembled WGS sequence"/>
</dbReference>
<evidence type="ECO:0000313" key="2">
    <source>
        <dbReference type="Proteomes" id="UP000887013"/>
    </source>
</evidence>
<dbReference type="AlphaFoldDB" id="A0A8X6P8U6"/>
<comment type="caution">
    <text evidence="1">The sequence shown here is derived from an EMBL/GenBank/DDBJ whole genome shotgun (WGS) entry which is preliminary data.</text>
</comment>
<protein>
    <submittedName>
        <fullName evidence="1">Uncharacterized protein</fullName>
    </submittedName>
</protein>
<dbReference type="EMBL" id="BMAW01067020">
    <property type="protein sequence ID" value="GFT57663.1"/>
    <property type="molecule type" value="Genomic_DNA"/>
</dbReference>
<evidence type="ECO:0000313" key="1">
    <source>
        <dbReference type="EMBL" id="GFT57663.1"/>
    </source>
</evidence>
<organism evidence="1 2">
    <name type="scientific">Nephila pilipes</name>
    <name type="common">Giant wood spider</name>
    <name type="synonym">Nephila maculata</name>
    <dbReference type="NCBI Taxonomy" id="299642"/>
    <lineage>
        <taxon>Eukaryota</taxon>
        <taxon>Metazoa</taxon>
        <taxon>Ecdysozoa</taxon>
        <taxon>Arthropoda</taxon>
        <taxon>Chelicerata</taxon>
        <taxon>Arachnida</taxon>
        <taxon>Araneae</taxon>
        <taxon>Araneomorphae</taxon>
        <taxon>Entelegynae</taxon>
        <taxon>Araneoidea</taxon>
        <taxon>Nephilidae</taxon>
        <taxon>Nephila</taxon>
    </lineage>
</organism>
<accession>A0A8X6P8U6</accession>
<reference evidence="1" key="1">
    <citation type="submission" date="2020-08" db="EMBL/GenBank/DDBJ databases">
        <title>Multicomponent nature underlies the extraordinary mechanical properties of spider dragline silk.</title>
        <authorList>
            <person name="Kono N."/>
            <person name="Nakamura H."/>
            <person name="Mori M."/>
            <person name="Yoshida Y."/>
            <person name="Ohtoshi R."/>
            <person name="Malay A.D."/>
            <person name="Moran D.A.P."/>
            <person name="Tomita M."/>
            <person name="Numata K."/>
            <person name="Arakawa K."/>
        </authorList>
    </citation>
    <scope>NUCLEOTIDE SEQUENCE</scope>
</reference>